<feature type="compositionally biased region" description="Polar residues" evidence="1">
    <location>
        <begin position="565"/>
        <end position="580"/>
    </location>
</feature>
<feature type="region of interest" description="Disordered" evidence="1">
    <location>
        <begin position="1"/>
        <end position="25"/>
    </location>
</feature>
<dbReference type="Proteomes" id="UP000654075">
    <property type="component" value="Unassembled WGS sequence"/>
</dbReference>
<protein>
    <submittedName>
        <fullName evidence="3">Uncharacterized protein</fullName>
    </submittedName>
</protein>
<dbReference type="AlphaFoldDB" id="A0A813GC21"/>
<comment type="caution">
    <text evidence="3">The sequence shown here is derived from an EMBL/GenBank/DDBJ whole genome shotgun (WGS) entry which is preliminary data.</text>
</comment>
<organism evidence="3 5">
    <name type="scientific">Polarella glacialis</name>
    <name type="common">Dinoflagellate</name>
    <dbReference type="NCBI Taxonomy" id="89957"/>
    <lineage>
        <taxon>Eukaryota</taxon>
        <taxon>Sar</taxon>
        <taxon>Alveolata</taxon>
        <taxon>Dinophyceae</taxon>
        <taxon>Suessiales</taxon>
        <taxon>Suessiaceae</taxon>
        <taxon>Polarella</taxon>
    </lineage>
</organism>
<proteinExistence type="predicted"/>
<keyword evidence="5" id="KW-1185">Reference proteome</keyword>
<name>A0A813GC21_POLGL</name>
<feature type="transmembrane region" description="Helical" evidence="2">
    <location>
        <begin position="135"/>
        <end position="155"/>
    </location>
</feature>
<feature type="transmembrane region" description="Helical" evidence="2">
    <location>
        <begin position="86"/>
        <end position="115"/>
    </location>
</feature>
<feature type="transmembrane region" description="Helical" evidence="2">
    <location>
        <begin position="531"/>
        <end position="552"/>
    </location>
</feature>
<reference evidence="3" key="1">
    <citation type="submission" date="2021-02" db="EMBL/GenBank/DDBJ databases">
        <authorList>
            <person name="Dougan E. K."/>
            <person name="Rhodes N."/>
            <person name="Thang M."/>
            <person name="Chan C."/>
        </authorList>
    </citation>
    <scope>NUCLEOTIDE SEQUENCE</scope>
</reference>
<evidence type="ECO:0000313" key="4">
    <source>
        <dbReference type="EMBL" id="CAE8709907.1"/>
    </source>
</evidence>
<keyword evidence="2" id="KW-0812">Transmembrane</keyword>
<dbReference type="EMBL" id="CAJNNW010031913">
    <property type="protein sequence ID" value="CAE8709907.1"/>
    <property type="molecule type" value="Genomic_DNA"/>
</dbReference>
<evidence type="ECO:0000256" key="2">
    <source>
        <dbReference type="SAM" id="Phobius"/>
    </source>
</evidence>
<feature type="compositionally biased region" description="Polar residues" evidence="1">
    <location>
        <begin position="1"/>
        <end position="10"/>
    </location>
</feature>
<feature type="transmembrane region" description="Helical" evidence="2">
    <location>
        <begin position="292"/>
        <end position="316"/>
    </location>
</feature>
<feature type="region of interest" description="Disordered" evidence="1">
    <location>
        <begin position="563"/>
        <end position="599"/>
    </location>
</feature>
<dbReference type="Proteomes" id="UP000626109">
    <property type="component" value="Unassembled WGS sequence"/>
</dbReference>
<evidence type="ECO:0000313" key="3">
    <source>
        <dbReference type="EMBL" id="CAE8621733.1"/>
    </source>
</evidence>
<sequence length="607" mass="67110">MAIARTSSDMSLHDRTSTALHSLQHPGSRMYQRGVSLATVMDFGGRHFGPKSGEKDHDALSFPTDKHDIFISHTWRTGRIAKYVALLYYTSLFPALCAGLAASFLAFALQVSGILPPFGLIEDYRSAEFPGPLPSSLWCIVMGGCTCFATLVMWARLLDLAESIRGTKASYFFDRLCINQSDAELKQVGIDSIGAYLQNSDSMLVLWAPEYFTRLWCVFELAVFLEKSTNSEFKSRLQNSHAEMRQASVGAMLDLRRNSSATEINNEETVPARIAVATIAQRTKSETHDEKLMIIPVQMGVLSMASLVIGFVALAFSRAIEFLDPGLVAPSIALAFFGGSVAISGFVRRYSQDRLELNRQIAQFTVSRADCYCPEDREFIKAVITYLYSETLSEIDGLAAFEHVLRSRVQQNVDKLLGSRLHVPWRLTMAGMFLQTIHDLDVVAALLIPSHLAESRALAGIPARQAARSFAHVCLIPACNLVCLKVSCLLPERKSKLAEFASNAIFVLVISCLISFCFFVTLQIYEMPTLVSVPLNLTFGLIVISGQTCCNYKSSWFSVRMHGGPSSNQEAGQEASQECNQEPGEHESTEETYADESDCDDVVELRI</sequence>
<evidence type="ECO:0000313" key="5">
    <source>
        <dbReference type="Proteomes" id="UP000654075"/>
    </source>
</evidence>
<accession>A0A813GC21</accession>
<gene>
    <name evidence="3" type="ORF">PGLA1383_LOCUS39251</name>
    <name evidence="4" type="ORF">PGLA2088_LOCUS35690</name>
</gene>
<evidence type="ECO:0000256" key="1">
    <source>
        <dbReference type="SAM" id="MobiDB-lite"/>
    </source>
</evidence>
<feature type="transmembrane region" description="Helical" evidence="2">
    <location>
        <begin position="500"/>
        <end position="525"/>
    </location>
</feature>
<keyword evidence="2" id="KW-1133">Transmembrane helix</keyword>
<dbReference type="EMBL" id="CAJNNV010027803">
    <property type="protein sequence ID" value="CAE8621733.1"/>
    <property type="molecule type" value="Genomic_DNA"/>
</dbReference>
<feature type="compositionally biased region" description="Acidic residues" evidence="1">
    <location>
        <begin position="590"/>
        <end position="599"/>
    </location>
</feature>
<feature type="transmembrane region" description="Helical" evidence="2">
    <location>
        <begin position="328"/>
        <end position="347"/>
    </location>
</feature>
<keyword evidence="2" id="KW-0472">Membrane</keyword>